<comment type="caution">
    <text evidence="1">The sequence shown here is derived from an EMBL/GenBank/DDBJ whole genome shotgun (WGS) entry which is preliminary data.</text>
</comment>
<name>A0A9D4BXV0_DREPO</name>
<evidence type="ECO:0000313" key="2">
    <source>
        <dbReference type="Proteomes" id="UP000828390"/>
    </source>
</evidence>
<dbReference type="EMBL" id="JAIWYP010000014">
    <property type="protein sequence ID" value="KAH3712982.1"/>
    <property type="molecule type" value="Genomic_DNA"/>
</dbReference>
<organism evidence="1 2">
    <name type="scientific">Dreissena polymorpha</name>
    <name type="common">Zebra mussel</name>
    <name type="synonym">Mytilus polymorpha</name>
    <dbReference type="NCBI Taxonomy" id="45954"/>
    <lineage>
        <taxon>Eukaryota</taxon>
        <taxon>Metazoa</taxon>
        <taxon>Spiralia</taxon>
        <taxon>Lophotrochozoa</taxon>
        <taxon>Mollusca</taxon>
        <taxon>Bivalvia</taxon>
        <taxon>Autobranchia</taxon>
        <taxon>Heteroconchia</taxon>
        <taxon>Euheterodonta</taxon>
        <taxon>Imparidentia</taxon>
        <taxon>Neoheterodontei</taxon>
        <taxon>Myida</taxon>
        <taxon>Dreissenoidea</taxon>
        <taxon>Dreissenidae</taxon>
        <taxon>Dreissena</taxon>
    </lineage>
</organism>
<accession>A0A9D4BXV0</accession>
<protein>
    <submittedName>
        <fullName evidence="1">Uncharacterized protein</fullName>
    </submittedName>
</protein>
<dbReference type="AlphaFoldDB" id="A0A9D4BXV0"/>
<evidence type="ECO:0000313" key="1">
    <source>
        <dbReference type="EMBL" id="KAH3712982.1"/>
    </source>
</evidence>
<reference evidence="1" key="1">
    <citation type="journal article" date="2019" name="bioRxiv">
        <title>The Genome of the Zebra Mussel, Dreissena polymorpha: A Resource for Invasive Species Research.</title>
        <authorList>
            <person name="McCartney M.A."/>
            <person name="Auch B."/>
            <person name="Kono T."/>
            <person name="Mallez S."/>
            <person name="Zhang Y."/>
            <person name="Obille A."/>
            <person name="Becker A."/>
            <person name="Abrahante J.E."/>
            <person name="Garbe J."/>
            <person name="Badalamenti J.P."/>
            <person name="Herman A."/>
            <person name="Mangelson H."/>
            <person name="Liachko I."/>
            <person name="Sullivan S."/>
            <person name="Sone E.D."/>
            <person name="Koren S."/>
            <person name="Silverstein K.A.T."/>
            <person name="Beckman K.B."/>
            <person name="Gohl D.M."/>
        </authorList>
    </citation>
    <scope>NUCLEOTIDE SEQUENCE</scope>
    <source>
        <strain evidence="1">Duluth1</strain>
        <tissue evidence="1">Whole animal</tissue>
    </source>
</reference>
<keyword evidence="2" id="KW-1185">Reference proteome</keyword>
<gene>
    <name evidence="1" type="ORF">DPMN_072744</name>
</gene>
<reference evidence="1" key="2">
    <citation type="submission" date="2020-11" db="EMBL/GenBank/DDBJ databases">
        <authorList>
            <person name="McCartney M.A."/>
            <person name="Auch B."/>
            <person name="Kono T."/>
            <person name="Mallez S."/>
            <person name="Becker A."/>
            <person name="Gohl D.M."/>
            <person name="Silverstein K.A.T."/>
            <person name="Koren S."/>
            <person name="Bechman K.B."/>
            <person name="Herman A."/>
            <person name="Abrahante J.E."/>
            <person name="Garbe J."/>
        </authorList>
    </citation>
    <scope>NUCLEOTIDE SEQUENCE</scope>
    <source>
        <strain evidence="1">Duluth1</strain>
        <tissue evidence="1">Whole animal</tissue>
    </source>
</reference>
<sequence length="134" mass="15309">MEFIPQKERIYFSATCTRTLPTESFGDFSSEKTAKLKLTRTRNKGAVKGNLRKITANDTNHYTAQLELTRTSDKVAVNGNAKQEIAKRPNRRERKALARRTVNRKRPLTRIQEVWSEATLSSIKSPMANDQTAR</sequence>
<proteinExistence type="predicted"/>
<dbReference type="Proteomes" id="UP000828390">
    <property type="component" value="Unassembled WGS sequence"/>
</dbReference>